<dbReference type="Pfam" id="PF01300">
    <property type="entry name" value="Sua5_yciO_yrdC"/>
    <property type="match status" value="1"/>
</dbReference>
<dbReference type="SUPFAM" id="SSF55821">
    <property type="entry name" value="YrdC/RibB"/>
    <property type="match status" value="1"/>
</dbReference>
<dbReference type="InterPro" id="IPR001792">
    <property type="entry name" value="Acylphosphatase-like_dom"/>
</dbReference>
<dbReference type="EC" id="6.2.-.-" evidence="8"/>
<evidence type="ECO:0000256" key="6">
    <source>
        <dbReference type="ARBA" id="ARBA00022833"/>
    </source>
</evidence>
<dbReference type="Gene3D" id="3.30.110.120">
    <property type="match status" value="1"/>
</dbReference>
<dbReference type="Proteomes" id="UP001596500">
    <property type="component" value="Unassembled WGS sequence"/>
</dbReference>
<sequence>MDNMAVKRVRKTKTKDRIRLNVRGIVQGVGYRPLVYRLAVSNRLTGYVRNRSGEVIIEVEGERENIESFINELVQKTIEPARINHLLVSHLSPVGDREFIIEESEHSQECSSVFPADLAVCEDCIAEVLDPNSRFHLYPFTSCTNCGPRYSIIRSLPYDRDGTSLTSFPLCQTCALDFSDPMNRRFHAQTIACAKCGPKMELLNSRGMQIAGNWLTETSTALSEGKILAVKGIGGFHLICDAAHMHAIEKLRNRKHRPRKPLALMARDLAVVEEYFEISSRERRILTSRQAPILLLKPKENARRHLPLEVIAPGLTRIGIMLAYTPLHRLLFGGRFDFIIATSGNKSGYPIARSNEEALSQLSEIADLFLVHNREIIIGIDDSVGHVMEGELCLIRRARGYVPELLTFPYPVQADEQKKEFKQFLFSSPIVLGTGGEMKNTFCFLYEDQALLSQHLGDMENLESLSNHRRALKHIEKMLGKTPQLIAYDPHPDYFFSKEANKGPGDVVPVYHHHAHMASCMAENGLISPVIGCILDGTGYGQDGRLWGFEILVGDYTAFERMVHLRPITLPGGESAIRHPWMTGMSLIYEAVQNGDQTIGWGKRLFPCTKEKLPIVLAQLDGRIPSPKVSSSGRLFDGIAAILGICMESSYEGEAAILLSEMIERLDQKVISNHRGTYYPFELKDGEWWIDRFIMQVLLDREQSISAEVINLKFHHTISEMVREGVLHAHKKTGIRSVVLSGGVWNNRYLLSCTKKLLQQEGFSVFTHKKIPAGDGGLAFGQAVSALWRWYQNHVPVGTCKDNRIGSASGKG</sequence>
<dbReference type="PANTHER" id="PTHR42959:SF1">
    <property type="entry name" value="CARBAMOYLTRANSFERASE HYPF"/>
    <property type="match status" value="1"/>
</dbReference>
<proteinExistence type="inferred from homology"/>
<name>A0ABW2RQ16_9BACL</name>
<evidence type="ECO:0000256" key="1">
    <source>
        <dbReference type="ARBA" id="ARBA00004711"/>
    </source>
</evidence>
<reference evidence="13" key="1">
    <citation type="journal article" date="2019" name="Int. J. Syst. Evol. Microbiol.">
        <title>The Global Catalogue of Microorganisms (GCM) 10K type strain sequencing project: providing services to taxonomists for standard genome sequencing and annotation.</title>
        <authorList>
            <consortium name="The Broad Institute Genomics Platform"/>
            <consortium name="The Broad Institute Genome Sequencing Center for Infectious Disease"/>
            <person name="Wu L."/>
            <person name="Ma J."/>
        </authorList>
    </citation>
    <scope>NUCLEOTIDE SEQUENCE [LARGE SCALE GENOMIC DNA]</scope>
    <source>
        <strain evidence="13">CGMCC 1.12942</strain>
    </source>
</reference>
<dbReference type="PROSITE" id="PS51163">
    <property type="entry name" value="YRDC"/>
    <property type="match status" value="1"/>
</dbReference>
<evidence type="ECO:0000259" key="10">
    <source>
        <dbReference type="PROSITE" id="PS51160"/>
    </source>
</evidence>
<dbReference type="Pfam" id="PF07503">
    <property type="entry name" value="zf-HYPF"/>
    <property type="match status" value="2"/>
</dbReference>
<dbReference type="Pfam" id="PF17788">
    <property type="entry name" value="HypF_C"/>
    <property type="match status" value="1"/>
</dbReference>
<dbReference type="NCBIfam" id="TIGR00143">
    <property type="entry name" value="hypF"/>
    <property type="match status" value="1"/>
</dbReference>
<dbReference type="EMBL" id="JBHTBW010000066">
    <property type="protein sequence ID" value="MFC7442974.1"/>
    <property type="molecule type" value="Genomic_DNA"/>
</dbReference>
<dbReference type="Pfam" id="PF00708">
    <property type="entry name" value="Acylphosphatase"/>
    <property type="match status" value="1"/>
</dbReference>
<dbReference type="InterPro" id="IPR006070">
    <property type="entry name" value="Sua5-like_dom"/>
</dbReference>
<accession>A0ABW2RQ16</accession>
<evidence type="ECO:0000256" key="2">
    <source>
        <dbReference type="ARBA" id="ARBA00008097"/>
    </source>
</evidence>
<evidence type="ECO:0000313" key="12">
    <source>
        <dbReference type="EMBL" id="MFC7442974.1"/>
    </source>
</evidence>
<feature type="domain" description="YrdC-like" evidence="11">
    <location>
        <begin position="212"/>
        <end position="400"/>
    </location>
</feature>
<dbReference type="InterPro" id="IPR011125">
    <property type="entry name" value="Znf_HypF"/>
</dbReference>
<gene>
    <name evidence="12" type="primary">hypF</name>
    <name evidence="12" type="ORF">ACFQNG_18045</name>
</gene>
<evidence type="ECO:0000256" key="7">
    <source>
        <dbReference type="ARBA" id="ARBA00048220"/>
    </source>
</evidence>
<organism evidence="12 13">
    <name type="scientific">Laceyella putida</name>
    <dbReference type="NCBI Taxonomy" id="110101"/>
    <lineage>
        <taxon>Bacteria</taxon>
        <taxon>Bacillati</taxon>
        <taxon>Bacillota</taxon>
        <taxon>Bacilli</taxon>
        <taxon>Bacillales</taxon>
        <taxon>Thermoactinomycetaceae</taxon>
        <taxon>Laceyella</taxon>
    </lineage>
</organism>
<keyword evidence="9" id="KW-0378">Hydrolase</keyword>
<comment type="catalytic activity">
    <reaction evidence="9">
        <text>an acyl phosphate + H2O = a carboxylate + phosphate + H(+)</text>
        <dbReference type="Rhea" id="RHEA:14965"/>
        <dbReference type="ChEBI" id="CHEBI:15377"/>
        <dbReference type="ChEBI" id="CHEBI:15378"/>
        <dbReference type="ChEBI" id="CHEBI:29067"/>
        <dbReference type="ChEBI" id="CHEBI:43474"/>
        <dbReference type="ChEBI" id="CHEBI:59918"/>
        <dbReference type="EC" id="3.6.1.7"/>
    </reaction>
</comment>
<feature type="active site" evidence="9">
    <location>
        <position position="50"/>
    </location>
</feature>
<dbReference type="SUPFAM" id="SSF54975">
    <property type="entry name" value="Acylphosphatase/BLUF domain-like"/>
    <property type="match status" value="1"/>
</dbReference>
<dbReference type="Gene3D" id="3.30.420.40">
    <property type="match status" value="1"/>
</dbReference>
<evidence type="ECO:0000256" key="9">
    <source>
        <dbReference type="PROSITE-ProRule" id="PRU00520"/>
    </source>
</evidence>
<protein>
    <recommendedName>
        <fullName evidence="8">Carbamoyltransferase</fullName>
        <ecNumber evidence="8">6.2.-.-</ecNumber>
    </recommendedName>
</protein>
<dbReference type="PIRSF" id="PIRSF006256">
    <property type="entry name" value="CMPcnvr_hdrg_mat"/>
    <property type="match status" value="1"/>
</dbReference>
<comment type="caution">
    <text evidence="12">The sequence shown here is derived from an EMBL/GenBank/DDBJ whole genome shotgun (WGS) entry which is preliminary data.</text>
</comment>
<evidence type="ECO:0000256" key="4">
    <source>
        <dbReference type="ARBA" id="ARBA00022723"/>
    </source>
</evidence>
<comment type="similarity">
    <text evidence="2 8">Belongs to the carbamoyltransferase HypF family.</text>
</comment>
<dbReference type="InterPro" id="IPR041440">
    <property type="entry name" value="HypF_C"/>
</dbReference>
<dbReference type="InterPro" id="IPR017945">
    <property type="entry name" value="DHBP_synth_RibB-like_a/b_dom"/>
</dbReference>
<dbReference type="PROSITE" id="PS51160">
    <property type="entry name" value="ACYLPHOSPHATASE_3"/>
    <property type="match status" value="1"/>
</dbReference>
<dbReference type="Gene3D" id="3.90.870.50">
    <property type="match status" value="1"/>
</dbReference>
<dbReference type="PANTHER" id="PTHR42959">
    <property type="entry name" value="CARBAMOYLTRANSFERASE"/>
    <property type="match status" value="1"/>
</dbReference>
<dbReference type="RefSeq" id="WP_379867208.1">
    <property type="nucleotide sequence ID" value="NZ_JBHTBW010000066.1"/>
</dbReference>
<dbReference type="GO" id="GO:0016874">
    <property type="term" value="F:ligase activity"/>
    <property type="evidence" value="ECO:0007669"/>
    <property type="project" value="UniProtKB-KW"/>
</dbReference>
<evidence type="ECO:0000256" key="8">
    <source>
        <dbReference type="PIRNR" id="PIRNR006256"/>
    </source>
</evidence>
<feature type="domain" description="Acylphosphatase-like" evidence="10">
    <location>
        <begin position="17"/>
        <end position="103"/>
    </location>
</feature>
<comment type="pathway">
    <text evidence="1">Protein modification; [NiFe] hydrogenase maturation.</text>
</comment>
<dbReference type="InterPro" id="IPR055128">
    <property type="entry name" value="HypF_C_2"/>
</dbReference>
<dbReference type="InterPro" id="IPR004421">
    <property type="entry name" value="Carbamoyltransferase_HypF"/>
</dbReference>
<keyword evidence="6" id="KW-0862">Zinc</keyword>
<keyword evidence="13" id="KW-1185">Reference proteome</keyword>
<evidence type="ECO:0000256" key="3">
    <source>
        <dbReference type="ARBA" id="ARBA00022598"/>
    </source>
</evidence>
<dbReference type="InterPro" id="IPR051060">
    <property type="entry name" value="Carbamoyltrans_HypF-like"/>
</dbReference>
<dbReference type="Gene3D" id="3.30.420.360">
    <property type="match status" value="1"/>
</dbReference>
<dbReference type="Pfam" id="PF22521">
    <property type="entry name" value="HypF_C_2"/>
    <property type="match status" value="1"/>
</dbReference>
<evidence type="ECO:0000259" key="11">
    <source>
        <dbReference type="PROSITE" id="PS51163"/>
    </source>
</evidence>
<dbReference type="InterPro" id="IPR036046">
    <property type="entry name" value="Acylphosphatase-like_dom_sf"/>
</dbReference>
<feature type="active site" evidence="9">
    <location>
        <position position="32"/>
    </location>
</feature>
<evidence type="ECO:0000256" key="5">
    <source>
        <dbReference type="ARBA" id="ARBA00022771"/>
    </source>
</evidence>
<keyword evidence="3 12" id="KW-0436">Ligase</keyword>
<keyword evidence="5" id="KW-0863">Zinc-finger</keyword>
<keyword evidence="4" id="KW-0479">Metal-binding</keyword>
<evidence type="ECO:0000313" key="13">
    <source>
        <dbReference type="Proteomes" id="UP001596500"/>
    </source>
</evidence>
<comment type="catalytic activity">
    <reaction evidence="7">
        <text>C-terminal L-cysteinyl-[HypE protein] + carbamoyl phosphate + ATP + H2O = C-terminal S-carboxamide-L-cysteinyl-[HypE protein] + AMP + phosphate + diphosphate + H(+)</text>
        <dbReference type="Rhea" id="RHEA:55636"/>
        <dbReference type="Rhea" id="RHEA-COMP:14247"/>
        <dbReference type="Rhea" id="RHEA-COMP:14392"/>
        <dbReference type="ChEBI" id="CHEBI:15377"/>
        <dbReference type="ChEBI" id="CHEBI:15378"/>
        <dbReference type="ChEBI" id="CHEBI:30616"/>
        <dbReference type="ChEBI" id="CHEBI:33019"/>
        <dbReference type="ChEBI" id="CHEBI:43474"/>
        <dbReference type="ChEBI" id="CHEBI:58228"/>
        <dbReference type="ChEBI" id="CHEBI:76913"/>
        <dbReference type="ChEBI" id="CHEBI:139126"/>
        <dbReference type="ChEBI" id="CHEBI:456215"/>
    </reaction>
</comment>